<dbReference type="Pfam" id="PF05050">
    <property type="entry name" value="Methyltransf_21"/>
    <property type="match status" value="1"/>
</dbReference>
<protein>
    <submittedName>
        <fullName evidence="2">Methyltransferase, FkbM family</fullName>
    </submittedName>
</protein>
<sequence length="266" mass="29144">MSTRLAATTRRVSRGLGLARSLVIYWRPGRQRGLQRLYADFVGPGELAFDIGAHLGDRTAAFQGLGARVVALEPQPSLFLWLKRLVGKRQGVTLLPFAAGAEPGEAELAVSEATPTVSTLAHEWRRGIGERNPGFRKVRWEGRLCVPVTTLDTLIAEHGLPRFCKIDVEGFEAEVLAGLTRPIAGISVEFVAGALDVADRCVVRLAELGDYRFNAIAGEGRRFEWATWRTPSAIRDWLAAGANGLASGDLYARHNDDEHDMERTSQ</sequence>
<dbReference type="RefSeq" id="WP_089714471.1">
    <property type="nucleotide sequence ID" value="NZ_FOBC01000017.1"/>
</dbReference>
<accession>A0A1H7TET4</accession>
<keyword evidence="2" id="KW-0808">Transferase</keyword>
<dbReference type="STRING" id="650850.SAMN04488129_11713"/>
<dbReference type="AlphaFoldDB" id="A0A1H7TET4"/>
<dbReference type="Proteomes" id="UP000198807">
    <property type="component" value="Unassembled WGS sequence"/>
</dbReference>
<organism evidence="2 3">
    <name type="scientific">Halomonas daqiaonensis</name>
    <dbReference type="NCBI Taxonomy" id="650850"/>
    <lineage>
        <taxon>Bacteria</taxon>
        <taxon>Pseudomonadati</taxon>
        <taxon>Pseudomonadota</taxon>
        <taxon>Gammaproteobacteria</taxon>
        <taxon>Oceanospirillales</taxon>
        <taxon>Halomonadaceae</taxon>
        <taxon>Halomonas</taxon>
    </lineage>
</organism>
<gene>
    <name evidence="2" type="ORF">SAMN04488129_11713</name>
</gene>
<dbReference type="GO" id="GO:0008168">
    <property type="term" value="F:methyltransferase activity"/>
    <property type="evidence" value="ECO:0007669"/>
    <property type="project" value="UniProtKB-KW"/>
</dbReference>
<dbReference type="InterPro" id="IPR052514">
    <property type="entry name" value="SAM-dependent_MTase"/>
</dbReference>
<keyword evidence="3" id="KW-1185">Reference proteome</keyword>
<evidence type="ECO:0000259" key="1">
    <source>
        <dbReference type="Pfam" id="PF05050"/>
    </source>
</evidence>
<dbReference type="InterPro" id="IPR006342">
    <property type="entry name" value="FkbM_mtfrase"/>
</dbReference>
<dbReference type="OrthoDB" id="4104638at2"/>
<reference evidence="3" key="1">
    <citation type="submission" date="2016-10" db="EMBL/GenBank/DDBJ databases">
        <authorList>
            <person name="Varghese N."/>
            <person name="Submissions S."/>
        </authorList>
    </citation>
    <scope>NUCLEOTIDE SEQUENCE [LARGE SCALE GENOMIC DNA]</scope>
    <source>
        <strain evidence="3">CGMCC 1.9150</strain>
    </source>
</reference>
<dbReference type="NCBIfam" id="TIGR01444">
    <property type="entry name" value="fkbM_fam"/>
    <property type="match status" value="1"/>
</dbReference>
<dbReference type="InterPro" id="IPR029063">
    <property type="entry name" value="SAM-dependent_MTases_sf"/>
</dbReference>
<dbReference type="GO" id="GO:0032259">
    <property type="term" value="P:methylation"/>
    <property type="evidence" value="ECO:0007669"/>
    <property type="project" value="UniProtKB-KW"/>
</dbReference>
<keyword evidence="2" id="KW-0489">Methyltransferase</keyword>
<dbReference type="Gene3D" id="3.40.50.150">
    <property type="entry name" value="Vaccinia Virus protein VP39"/>
    <property type="match status" value="1"/>
</dbReference>
<feature type="domain" description="Methyltransferase FkbM" evidence="1">
    <location>
        <begin position="50"/>
        <end position="184"/>
    </location>
</feature>
<evidence type="ECO:0000313" key="3">
    <source>
        <dbReference type="Proteomes" id="UP000198807"/>
    </source>
</evidence>
<name>A0A1H7TET4_9GAMM</name>
<proteinExistence type="predicted"/>
<dbReference type="EMBL" id="FOBC01000017">
    <property type="protein sequence ID" value="SEL82806.1"/>
    <property type="molecule type" value="Genomic_DNA"/>
</dbReference>
<dbReference type="PANTHER" id="PTHR34203">
    <property type="entry name" value="METHYLTRANSFERASE, FKBM FAMILY PROTEIN"/>
    <property type="match status" value="1"/>
</dbReference>
<dbReference type="SUPFAM" id="SSF53335">
    <property type="entry name" value="S-adenosyl-L-methionine-dependent methyltransferases"/>
    <property type="match status" value="1"/>
</dbReference>
<dbReference type="PANTHER" id="PTHR34203:SF15">
    <property type="entry name" value="SLL1173 PROTEIN"/>
    <property type="match status" value="1"/>
</dbReference>
<evidence type="ECO:0000313" key="2">
    <source>
        <dbReference type="EMBL" id="SEL82806.1"/>
    </source>
</evidence>